<name>A0A6G8AXK9_9ENTE</name>
<keyword evidence="1" id="KW-0472">Membrane</keyword>
<protein>
    <submittedName>
        <fullName evidence="2">Uncharacterized protein</fullName>
    </submittedName>
</protein>
<dbReference type="KEGG" id="vhy:G7082_00015"/>
<evidence type="ECO:0000256" key="1">
    <source>
        <dbReference type="SAM" id="Phobius"/>
    </source>
</evidence>
<keyword evidence="3" id="KW-1185">Reference proteome</keyword>
<organism evidence="2 3">
    <name type="scientific">Vagococcus hydrophili</name>
    <dbReference type="NCBI Taxonomy" id="2714947"/>
    <lineage>
        <taxon>Bacteria</taxon>
        <taxon>Bacillati</taxon>
        <taxon>Bacillota</taxon>
        <taxon>Bacilli</taxon>
        <taxon>Lactobacillales</taxon>
        <taxon>Enterococcaceae</taxon>
        <taxon>Vagococcus</taxon>
    </lineage>
</organism>
<dbReference type="AlphaFoldDB" id="A0A6G8AXK9"/>
<evidence type="ECO:0000313" key="3">
    <source>
        <dbReference type="Proteomes" id="UP000501747"/>
    </source>
</evidence>
<keyword evidence="1" id="KW-1133">Transmembrane helix</keyword>
<feature type="transmembrane region" description="Helical" evidence="1">
    <location>
        <begin position="6"/>
        <end position="27"/>
    </location>
</feature>
<proteinExistence type="predicted"/>
<keyword evidence="1" id="KW-0812">Transmembrane</keyword>
<sequence length="111" mass="12776">MDKLLEVNSILMALGFGSIITIVSKIFKSSLKSREETEIRFKNLEFANIAMLHDKIYKQCSDFLEQGWISVDDLENLDYLWRGYKGLGGNGTGEILYKKVQDLPNLKIERE</sequence>
<evidence type="ECO:0000313" key="2">
    <source>
        <dbReference type="EMBL" id="QIL49699.1"/>
    </source>
</evidence>
<reference evidence="2 3" key="1">
    <citation type="submission" date="2020-03" db="EMBL/GenBank/DDBJ databases">
        <title>Vagococcus sp. nov., isolated from beetles.</title>
        <authorList>
            <person name="Hyun D.-W."/>
            <person name="Bae J.-W."/>
        </authorList>
    </citation>
    <scope>NUCLEOTIDE SEQUENCE [LARGE SCALE GENOMIC DNA]</scope>
    <source>
        <strain evidence="2 3">HDW17B</strain>
    </source>
</reference>
<dbReference type="Proteomes" id="UP000501747">
    <property type="component" value="Chromosome"/>
</dbReference>
<accession>A0A6G8AXK9</accession>
<dbReference type="EMBL" id="CP049887">
    <property type="protein sequence ID" value="QIL49699.1"/>
    <property type="molecule type" value="Genomic_DNA"/>
</dbReference>
<gene>
    <name evidence="2" type="ORF">G7082_00015</name>
</gene>